<feature type="chain" id="PRO_5043021858" description="Beta-galactosidase" evidence="1">
    <location>
        <begin position="28"/>
        <end position="99"/>
    </location>
</feature>
<keyword evidence="3" id="KW-1185">Reference proteome</keyword>
<dbReference type="GO" id="GO:0004553">
    <property type="term" value="F:hydrolase activity, hydrolyzing O-glycosyl compounds"/>
    <property type="evidence" value="ECO:0007669"/>
    <property type="project" value="InterPro"/>
</dbReference>
<keyword evidence="1" id="KW-0732">Signal</keyword>
<reference evidence="2 3" key="1">
    <citation type="submission" date="2024-01" db="EMBL/GenBank/DDBJ databases">
        <title>The genomes of 5 underutilized Papilionoideae crops provide insights into root nodulation and disease resistanc.</title>
        <authorList>
            <person name="Jiang F."/>
        </authorList>
    </citation>
    <scope>NUCLEOTIDE SEQUENCE [LARGE SCALE GENOMIC DNA]</scope>
    <source>
        <strain evidence="2">DUOXIRENSHENG_FW03</strain>
        <tissue evidence="2">Leaves</tissue>
    </source>
</reference>
<comment type="caution">
    <text evidence="2">The sequence shown here is derived from an EMBL/GenBank/DDBJ whole genome shotgun (WGS) entry which is preliminary data.</text>
</comment>
<organism evidence="2 3">
    <name type="scientific">Psophocarpus tetragonolobus</name>
    <name type="common">Winged bean</name>
    <name type="synonym">Dolichos tetragonolobus</name>
    <dbReference type="NCBI Taxonomy" id="3891"/>
    <lineage>
        <taxon>Eukaryota</taxon>
        <taxon>Viridiplantae</taxon>
        <taxon>Streptophyta</taxon>
        <taxon>Embryophyta</taxon>
        <taxon>Tracheophyta</taxon>
        <taxon>Spermatophyta</taxon>
        <taxon>Magnoliopsida</taxon>
        <taxon>eudicotyledons</taxon>
        <taxon>Gunneridae</taxon>
        <taxon>Pentapetalae</taxon>
        <taxon>rosids</taxon>
        <taxon>fabids</taxon>
        <taxon>Fabales</taxon>
        <taxon>Fabaceae</taxon>
        <taxon>Papilionoideae</taxon>
        <taxon>50 kb inversion clade</taxon>
        <taxon>NPAAA clade</taxon>
        <taxon>indigoferoid/millettioid clade</taxon>
        <taxon>Phaseoleae</taxon>
        <taxon>Psophocarpus</taxon>
    </lineage>
</organism>
<dbReference type="InterPro" id="IPR001944">
    <property type="entry name" value="Glycoside_Hdrlase_35"/>
</dbReference>
<evidence type="ECO:0000313" key="3">
    <source>
        <dbReference type="Proteomes" id="UP001386955"/>
    </source>
</evidence>
<feature type="signal peptide" evidence="1">
    <location>
        <begin position="1"/>
        <end position="27"/>
    </location>
</feature>
<evidence type="ECO:0000256" key="1">
    <source>
        <dbReference type="SAM" id="SignalP"/>
    </source>
</evidence>
<evidence type="ECO:0000313" key="2">
    <source>
        <dbReference type="EMBL" id="KAK7399875.1"/>
    </source>
</evidence>
<dbReference type="GO" id="GO:0005975">
    <property type="term" value="P:carbohydrate metabolic process"/>
    <property type="evidence" value="ECO:0007669"/>
    <property type="project" value="InterPro"/>
</dbReference>
<accession>A0AAN9SKU3</accession>
<protein>
    <recommendedName>
        <fullName evidence="4">Beta-galactosidase</fullName>
    </recommendedName>
</protein>
<dbReference type="PANTHER" id="PTHR23421">
    <property type="entry name" value="BETA-GALACTOSIDASE RELATED"/>
    <property type="match status" value="1"/>
</dbReference>
<gene>
    <name evidence="2" type="ORF">VNO78_11069</name>
</gene>
<dbReference type="EMBL" id="JAYMYS010000003">
    <property type="protein sequence ID" value="KAK7399875.1"/>
    <property type="molecule type" value="Genomic_DNA"/>
</dbReference>
<dbReference type="Proteomes" id="UP001386955">
    <property type="component" value="Unassembled WGS sequence"/>
</dbReference>
<proteinExistence type="predicted"/>
<dbReference type="AlphaFoldDB" id="A0AAN9SKU3"/>
<name>A0AAN9SKU3_PSOTE</name>
<sequence length="99" mass="11177">MGKREFNGVVFMVLCLWYASVTYDHKAIVIDGKRIILISGSIHYPRSTPQKIDDRKQVWSRGMGKAYTKWAAQMAVGLDIDVPCFMCKQEDAPPDPVVS</sequence>
<dbReference type="Gene3D" id="3.20.20.80">
    <property type="entry name" value="Glycosidases"/>
    <property type="match status" value="1"/>
</dbReference>
<evidence type="ECO:0008006" key="4">
    <source>
        <dbReference type="Google" id="ProtNLM"/>
    </source>
</evidence>